<dbReference type="Proteomes" id="UP000294257">
    <property type="component" value="Unassembled WGS sequence"/>
</dbReference>
<feature type="transmembrane region" description="Helical" evidence="1">
    <location>
        <begin position="6"/>
        <end position="25"/>
    </location>
</feature>
<name>A0A4Q7KDT2_9PSEU</name>
<proteinExistence type="predicted"/>
<dbReference type="EMBL" id="SGWQ01000016">
    <property type="protein sequence ID" value="RZS30529.1"/>
    <property type="molecule type" value="Genomic_DNA"/>
</dbReference>
<dbReference type="RefSeq" id="WP_130348461.1">
    <property type="nucleotide sequence ID" value="NZ_SGWQ01000016.1"/>
</dbReference>
<comment type="caution">
    <text evidence="2">The sequence shown here is derived from an EMBL/GenBank/DDBJ whole genome shotgun (WGS) entry which is preliminary data.</text>
</comment>
<keyword evidence="1" id="KW-0472">Membrane</keyword>
<reference evidence="2 3" key="1">
    <citation type="submission" date="2019-02" db="EMBL/GenBank/DDBJ databases">
        <title>Genomic Encyclopedia of Type Strains, Phase IV (KMG-IV): sequencing the most valuable type-strain genomes for metagenomic binning, comparative biology and taxonomic classification.</title>
        <authorList>
            <person name="Goeker M."/>
        </authorList>
    </citation>
    <scope>NUCLEOTIDE SEQUENCE [LARGE SCALE GENOMIC DNA]</scope>
    <source>
        <strain evidence="2 3">DSM 101727</strain>
    </source>
</reference>
<keyword evidence="1" id="KW-1133">Transmembrane helix</keyword>
<gene>
    <name evidence="2" type="ORF">EV193_11649</name>
</gene>
<dbReference type="AlphaFoldDB" id="A0A4Q7KDT2"/>
<keyword evidence="1" id="KW-0812">Transmembrane</keyword>
<sequence length="60" mass="6537">MLRNVLLAIVYVVVIVPVGLIIRAVRDPLSRQLDRSAGSYWLGAHTARGTYQATGSRSTP</sequence>
<evidence type="ECO:0000313" key="2">
    <source>
        <dbReference type="EMBL" id="RZS30529.1"/>
    </source>
</evidence>
<keyword evidence="3" id="KW-1185">Reference proteome</keyword>
<accession>A0A4Q7KDT2</accession>
<organism evidence="2 3">
    <name type="scientific">Herbihabitans rhizosphaerae</name>
    <dbReference type="NCBI Taxonomy" id="1872711"/>
    <lineage>
        <taxon>Bacteria</taxon>
        <taxon>Bacillati</taxon>
        <taxon>Actinomycetota</taxon>
        <taxon>Actinomycetes</taxon>
        <taxon>Pseudonocardiales</taxon>
        <taxon>Pseudonocardiaceae</taxon>
        <taxon>Herbihabitans</taxon>
    </lineage>
</organism>
<evidence type="ECO:0000313" key="3">
    <source>
        <dbReference type="Proteomes" id="UP000294257"/>
    </source>
</evidence>
<evidence type="ECO:0000256" key="1">
    <source>
        <dbReference type="SAM" id="Phobius"/>
    </source>
</evidence>
<protein>
    <submittedName>
        <fullName evidence="2">Uncharacterized protein</fullName>
    </submittedName>
</protein>